<feature type="domain" description="HTH lysR-type" evidence="5">
    <location>
        <begin position="1"/>
        <end position="58"/>
    </location>
</feature>
<keyword evidence="2" id="KW-0805">Transcription regulation</keyword>
<dbReference type="GO" id="GO:0003700">
    <property type="term" value="F:DNA-binding transcription factor activity"/>
    <property type="evidence" value="ECO:0007669"/>
    <property type="project" value="InterPro"/>
</dbReference>
<dbReference type="EMBL" id="SLXQ01000028">
    <property type="protein sequence ID" value="TCP40761.1"/>
    <property type="molecule type" value="Genomic_DNA"/>
</dbReference>
<evidence type="ECO:0000256" key="2">
    <source>
        <dbReference type="ARBA" id="ARBA00023015"/>
    </source>
</evidence>
<keyword evidence="3" id="KW-0238">DNA-binding</keyword>
<organism evidence="6 7">
    <name type="scientific">Tamaricihabitans halophyticus</name>
    <dbReference type="NCBI Taxonomy" id="1262583"/>
    <lineage>
        <taxon>Bacteria</taxon>
        <taxon>Bacillati</taxon>
        <taxon>Actinomycetota</taxon>
        <taxon>Actinomycetes</taxon>
        <taxon>Pseudonocardiales</taxon>
        <taxon>Pseudonocardiaceae</taxon>
        <taxon>Tamaricihabitans</taxon>
    </lineage>
</organism>
<dbReference type="GO" id="GO:0003677">
    <property type="term" value="F:DNA binding"/>
    <property type="evidence" value="ECO:0007669"/>
    <property type="project" value="UniProtKB-KW"/>
</dbReference>
<dbReference type="AlphaFoldDB" id="A0A4R2Q2C1"/>
<dbReference type="Pfam" id="PF03466">
    <property type="entry name" value="LysR_substrate"/>
    <property type="match status" value="1"/>
</dbReference>
<dbReference type="FunFam" id="1.10.10.10:FF:000001">
    <property type="entry name" value="LysR family transcriptional regulator"/>
    <property type="match status" value="1"/>
</dbReference>
<dbReference type="InterPro" id="IPR036390">
    <property type="entry name" value="WH_DNA-bd_sf"/>
</dbReference>
<dbReference type="PANTHER" id="PTHR30346">
    <property type="entry name" value="TRANSCRIPTIONAL DUAL REGULATOR HCAR-RELATED"/>
    <property type="match status" value="1"/>
</dbReference>
<dbReference type="PANTHER" id="PTHR30346:SF0">
    <property type="entry name" value="HCA OPERON TRANSCRIPTIONAL ACTIVATOR HCAR"/>
    <property type="match status" value="1"/>
</dbReference>
<dbReference type="Pfam" id="PF00126">
    <property type="entry name" value="HTH_1"/>
    <property type="match status" value="1"/>
</dbReference>
<dbReference type="Gene3D" id="3.40.190.10">
    <property type="entry name" value="Periplasmic binding protein-like II"/>
    <property type="match status" value="2"/>
</dbReference>
<protein>
    <submittedName>
        <fullName evidence="6">LysR family transcriptional regulator</fullName>
    </submittedName>
</protein>
<dbReference type="InterPro" id="IPR005119">
    <property type="entry name" value="LysR_subst-bd"/>
</dbReference>
<dbReference type="SUPFAM" id="SSF46785">
    <property type="entry name" value="Winged helix' DNA-binding domain"/>
    <property type="match status" value="1"/>
</dbReference>
<dbReference type="InterPro" id="IPR036388">
    <property type="entry name" value="WH-like_DNA-bd_sf"/>
</dbReference>
<evidence type="ECO:0000313" key="7">
    <source>
        <dbReference type="Proteomes" id="UP000294911"/>
    </source>
</evidence>
<evidence type="ECO:0000259" key="5">
    <source>
        <dbReference type="PROSITE" id="PS50931"/>
    </source>
</evidence>
<dbReference type="PROSITE" id="PS50931">
    <property type="entry name" value="HTH_LYSR"/>
    <property type="match status" value="1"/>
</dbReference>
<gene>
    <name evidence="6" type="ORF">EV191_12811</name>
</gene>
<sequence>MELRHLRYFLAVAEELSFSRAARMLHMAQPPLSQQIRKLERDLDVTLFDRNSRSVRLTTAGEALLAEAKPLLERSDAMRSHVASAGRGESGFLSLGCVPAGFAGLVASIVRPFTDRYPDVRLTLRELNTRAQYDALETGELDIGLVRTGIESPRLSTYAFYTERLFVTLPSGHPLAKHDLVRLADLAEERFIFFSRDVGKWHFDQIIAICQDAGFSPRIRYQCDSILTQLGMVASGLGITLVTELTTYLWLPGVVYRQVADVGATIPLMAVWSGRHDNPVRENLLATLRDWSPDWIAETAH</sequence>
<keyword evidence="7" id="KW-1185">Reference proteome</keyword>
<proteinExistence type="inferred from homology"/>
<dbReference type="RefSeq" id="WP_132881206.1">
    <property type="nucleotide sequence ID" value="NZ_SLXQ01000028.1"/>
</dbReference>
<dbReference type="CDD" id="cd08414">
    <property type="entry name" value="PBP2_LTTR_aromatics_like"/>
    <property type="match status" value="1"/>
</dbReference>
<dbReference type="Gene3D" id="1.10.10.10">
    <property type="entry name" value="Winged helix-like DNA-binding domain superfamily/Winged helix DNA-binding domain"/>
    <property type="match status" value="1"/>
</dbReference>
<evidence type="ECO:0000256" key="4">
    <source>
        <dbReference type="ARBA" id="ARBA00023163"/>
    </source>
</evidence>
<comment type="similarity">
    <text evidence="1">Belongs to the LysR transcriptional regulatory family.</text>
</comment>
<dbReference type="GO" id="GO:0032993">
    <property type="term" value="C:protein-DNA complex"/>
    <property type="evidence" value="ECO:0007669"/>
    <property type="project" value="TreeGrafter"/>
</dbReference>
<dbReference type="OrthoDB" id="3461417at2"/>
<comment type="caution">
    <text evidence="6">The sequence shown here is derived from an EMBL/GenBank/DDBJ whole genome shotgun (WGS) entry which is preliminary data.</text>
</comment>
<keyword evidence="4" id="KW-0804">Transcription</keyword>
<name>A0A4R2Q2C1_9PSEU</name>
<evidence type="ECO:0000256" key="3">
    <source>
        <dbReference type="ARBA" id="ARBA00023125"/>
    </source>
</evidence>
<dbReference type="PRINTS" id="PR00039">
    <property type="entry name" value="HTHLYSR"/>
</dbReference>
<reference evidence="6 7" key="1">
    <citation type="submission" date="2019-03" db="EMBL/GenBank/DDBJ databases">
        <title>Genomic Encyclopedia of Type Strains, Phase IV (KMG-IV): sequencing the most valuable type-strain genomes for metagenomic binning, comparative biology and taxonomic classification.</title>
        <authorList>
            <person name="Goeker M."/>
        </authorList>
    </citation>
    <scope>NUCLEOTIDE SEQUENCE [LARGE SCALE GENOMIC DNA]</scope>
    <source>
        <strain evidence="6 7">DSM 45765</strain>
    </source>
</reference>
<dbReference type="SUPFAM" id="SSF53850">
    <property type="entry name" value="Periplasmic binding protein-like II"/>
    <property type="match status" value="1"/>
</dbReference>
<dbReference type="InterPro" id="IPR000847">
    <property type="entry name" value="LysR_HTH_N"/>
</dbReference>
<evidence type="ECO:0000313" key="6">
    <source>
        <dbReference type="EMBL" id="TCP40761.1"/>
    </source>
</evidence>
<evidence type="ECO:0000256" key="1">
    <source>
        <dbReference type="ARBA" id="ARBA00009437"/>
    </source>
</evidence>
<accession>A0A4R2Q2C1</accession>
<dbReference type="Proteomes" id="UP000294911">
    <property type="component" value="Unassembled WGS sequence"/>
</dbReference>